<feature type="transmembrane region" description="Helical" evidence="7">
    <location>
        <begin position="73"/>
        <end position="91"/>
    </location>
</feature>
<protein>
    <recommendedName>
        <fullName evidence="8">Major facilitator superfamily (MFS) profile domain-containing protein</fullName>
    </recommendedName>
</protein>
<comment type="subcellular location">
    <subcellularLocation>
        <location evidence="1">Membrane</location>
        <topology evidence="1">Multi-pass membrane protein</topology>
    </subcellularLocation>
</comment>
<evidence type="ECO:0000256" key="2">
    <source>
        <dbReference type="ARBA" id="ARBA00022448"/>
    </source>
</evidence>
<dbReference type="Proteomes" id="UP000000305">
    <property type="component" value="Unassembled WGS sequence"/>
</dbReference>
<dbReference type="OrthoDB" id="6770063at2759"/>
<dbReference type="Pfam" id="PF07690">
    <property type="entry name" value="MFS_1"/>
    <property type="match status" value="1"/>
</dbReference>
<gene>
    <name evidence="9" type="ORF">DAPPUDRAFT_58734</name>
</gene>
<feature type="transmembrane region" description="Helical" evidence="7">
    <location>
        <begin position="163"/>
        <end position="183"/>
    </location>
</feature>
<evidence type="ECO:0000256" key="4">
    <source>
        <dbReference type="ARBA" id="ARBA00022989"/>
    </source>
</evidence>
<dbReference type="PhylomeDB" id="E9H6C1"/>
<name>E9H6C1_DAPPU</name>
<feature type="transmembrane region" description="Helical" evidence="7">
    <location>
        <begin position="256"/>
        <end position="279"/>
    </location>
</feature>
<proteinExistence type="inferred from homology"/>
<evidence type="ECO:0000256" key="3">
    <source>
        <dbReference type="ARBA" id="ARBA00022692"/>
    </source>
</evidence>
<dbReference type="KEGG" id="dpx:DAPPUDRAFT_58734"/>
<evidence type="ECO:0000256" key="1">
    <source>
        <dbReference type="ARBA" id="ARBA00004141"/>
    </source>
</evidence>
<dbReference type="InterPro" id="IPR020846">
    <property type="entry name" value="MFS_dom"/>
</dbReference>
<evidence type="ECO:0000259" key="8">
    <source>
        <dbReference type="PROSITE" id="PS50850"/>
    </source>
</evidence>
<evidence type="ECO:0000313" key="9">
    <source>
        <dbReference type="EMBL" id="EFX72630.1"/>
    </source>
</evidence>
<dbReference type="AlphaFoldDB" id="E9H6C1"/>
<dbReference type="GO" id="GO:0016020">
    <property type="term" value="C:membrane"/>
    <property type="evidence" value="ECO:0000318"/>
    <property type="project" value="GO_Central"/>
</dbReference>
<evidence type="ECO:0000256" key="6">
    <source>
        <dbReference type="ARBA" id="ARBA00024338"/>
    </source>
</evidence>
<dbReference type="eggNOG" id="KOG1330">
    <property type="taxonomic scope" value="Eukaryota"/>
</dbReference>
<feature type="transmembrane region" description="Helical" evidence="7">
    <location>
        <begin position="103"/>
        <end position="125"/>
    </location>
</feature>
<keyword evidence="5 7" id="KW-0472">Membrane</keyword>
<dbReference type="GO" id="GO:0022857">
    <property type="term" value="F:transmembrane transporter activity"/>
    <property type="evidence" value="ECO:0000318"/>
    <property type="project" value="GO_Central"/>
</dbReference>
<dbReference type="OMA" id="IEYSAAW"/>
<evidence type="ECO:0000256" key="7">
    <source>
        <dbReference type="SAM" id="Phobius"/>
    </source>
</evidence>
<dbReference type="InterPro" id="IPR044770">
    <property type="entry name" value="MFS_spinster-like"/>
</dbReference>
<dbReference type="InParanoid" id="E9H6C1"/>
<keyword evidence="3 7" id="KW-0812">Transmembrane</keyword>
<feature type="domain" description="Major facilitator superfamily (MFS) profile" evidence="8">
    <location>
        <begin position="8"/>
        <end position="426"/>
    </location>
</feature>
<keyword evidence="4 7" id="KW-1133">Transmembrane helix</keyword>
<dbReference type="Gene3D" id="1.20.1250.20">
    <property type="entry name" value="MFS general substrate transporter like domains"/>
    <property type="match status" value="1"/>
</dbReference>
<dbReference type="InterPro" id="IPR011701">
    <property type="entry name" value="MFS"/>
</dbReference>
<comment type="similarity">
    <text evidence="6">Belongs to the major facilitator superfamily. Spinster (TC 2.A.1.49) family.</text>
</comment>
<feature type="transmembrane region" description="Helical" evidence="7">
    <location>
        <begin position="43"/>
        <end position="66"/>
    </location>
</feature>
<dbReference type="InterPro" id="IPR036259">
    <property type="entry name" value="MFS_trans_sf"/>
</dbReference>
<evidence type="ECO:0000313" key="10">
    <source>
        <dbReference type="Proteomes" id="UP000000305"/>
    </source>
</evidence>
<dbReference type="HOGENOM" id="CLU_001265_5_12_1"/>
<dbReference type="SUPFAM" id="SSF103473">
    <property type="entry name" value="MFS general substrate transporter"/>
    <property type="match status" value="1"/>
</dbReference>
<keyword evidence="2" id="KW-0813">Transport</keyword>
<dbReference type="CDD" id="cd17328">
    <property type="entry name" value="MFS_spinster_like"/>
    <property type="match status" value="1"/>
</dbReference>
<dbReference type="PROSITE" id="PS50850">
    <property type="entry name" value="MFS"/>
    <property type="match status" value="1"/>
</dbReference>
<feature type="transmembrane region" description="Helical" evidence="7">
    <location>
        <begin position="132"/>
        <end position="157"/>
    </location>
</feature>
<dbReference type="PANTHER" id="PTHR23505">
    <property type="entry name" value="SPINSTER"/>
    <property type="match status" value="1"/>
</dbReference>
<keyword evidence="10" id="KW-1185">Reference proteome</keyword>
<feature type="transmembrane region" description="Helical" evidence="7">
    <location>
        <begin position="404"/>
        <end position="425"/>
    </location>
</feature>
<dbReference type="PANTHER" id="PTHR23505:SF79">
    <property type="entry name" value="PROTEIN SPINSTER"/>
    <property type="match status" value="1"/>
</dbReference>
<organism evidence="9 10">
    <name type="scientific">Daphnia pulex</name>
    <name type="common">Water flea</name>
    <dbReference type="NCBI Taxonomy" id="6669"/>
    <lineage>
        <taxon>Eukaryota</taxon>
        <taxon>Metazoa</taxon>
        <taxon>Ecdysozoa</taxon>
        <taxon>Arthropoda</taxon>
        <taxon>Crustacea</taxon>
        <taxon>Branchiopoda</taxon>
        <taxon>Diplostraca</taxon>
        <taxon>Cladocera</taxon>
        <taxon>Anomopoda</taxon>
        <taxon>Daphniidae</taxon>
        <taxon>Daphnia</taxon>
    </lineage>
</organism>
<dbReference type="EMBL" id="GL732597">
    <property type="protein sequence ID" value="EFX72630.1"/>
    <property type="molecule type" value="Genomic_DNA"/>
</dbReference>
<accession>E9H6C1</accession>
<feature type="transmembrane region" description="Helical" evidence="7">
    <location>
        <begin position="214"/>
        <end position="236"/>
    </location>
</feature>
<reference evidence="9 10" key="1">
    <citation type="journal article" date="2011" name="Science">
        <title>The ecoresponsive genome of Daphnia pulex.</title>
        <authorList>
            <person name="Colbourne J.K."/>
            <person name="Pfrender M.E."/>
            <person name="Gilbert D."/>
            <person name="Thomas W.K."/>
            <person name="Tucker A."/>
            <person name="Oakley T.H."/>
            <person name="Tokishita S."/>
            <person name="Aerts A."/>
            <person name="Arnold G.J."/>
            <person name="Basu M.K."/>
            <person name="Bauer D.J."/>
            <person name="Caceres C.E."/>
            <person name="Carmel L."/>
            <person name="Casola C."/>
            <person name="Choi J.H."/>
            <person name="Detter J.C."/>
            <person name="Dong Q."/>
            <person name="Dusheyko S."/>
            <person name="Eads B.D."/>
            <person name="Frohlich T."/>
            <person name="Geiler-Samerotte K.A."/>
            <person name="Gerlach D."/>
            <person name="Hatcher P."/>
            <person name="Jogdeo S."/>
            <person name="Krijgsveld J."/>
            <person name="Kriventseva E.V."/>
            <person name="Kultz D."/>
            <person name="Laforsch C."/>
            <person name="Lindquist E."/>
            <person name="Lopez J."/>
            <person name="Manak J.R."/>
            <person name="Muller J."/>
            <person name="Pangilinan J."/>
            <person name="Patwardhan R.P."/>
            <person name="Pitluck S."/>
            <person name="Pritham E.J."/>
            <person name="Rechtsteiner A."/>
            <person name="Rho M."/>
            <person name="Rogozin I.B."/>
            <person name="Sakarya O."/>
            <person name="Salamov A."/>
            <person name="Schaack S."/>
            <person name="Shapiro H."/>
            <person name="Shiga Y."/>
            <person name="Skalitzky C."/>
            <person name="Smith Z."/>
            <person name="Souvorov A."/>
            <person name="Sung W."/>
            <person name="Tang Z."/>
            <person name="Tsuchiya D."/>
            <person name="Tu H."/>
            <person name="Vos H."/>
            <person name="Wang M."/>
            <person name="Wolf Y.I."/>
            <person name="Yamagata H."/>
            <person name="Yamada T."/>
            <person name="Ye Y."/>
            <person name="Shaw J.R."/>
            <person name="Andrews J."/>
            <person name="Crease T.J."/>
            <person name="Tang H."/>
            <person name="Lucas S.M."/>
            <person name="Robertson H.M."/>
            <person name="Bork P."/>
            <person name="Koonin E.V."/>
            <person name="Zdobnov E.M."/>
            <person name="Grigoriev I.V."/>
            <person name="Lynch M."/>
            <person name="Boore J.L."/>
        </authorList>
    </citation>
    <scope>NUCLEOTIDE SEQUENCE [LARGE SCALE GENOMIC DNA]</scope>
</reference>
<evidence type="ECO:0000256" key="5">
    <source>
        <dbReference type="ARBA" id="ARBA00023136"/>
    </source>
</evidence>
<sequence length="426" mass="46472">MSRRQLATVLILCFVNLLKYMDRFTIAGILPEIQCFFGISDAQGGLLSTAFVVSYMLFSPLVGYLGDRFSRRIIMGCGIIFWGLSNLAGSFTETYSLFLTSRILVGIGESMFSTVSPTIISDVCVGDTRSKFLILYYFAIPVGSGLGFIVGAAMASAFGSWQWGLRVTPFLGLIAVLLIFFIVQEPPRGEAEGSTLSPTTYWDDLKYLAKNKSYVLSTAGCTLTTYVSGALAWWGPKFITLGQASGQGLDVSYTRVSLVVGFEAALAGVVGVASGSLVGQKLRKRFPTADAQVCAWSMVICAPLLYWGCYIATGPPVPLYIVLFFGQWFLNVSWFEIIFELFPNYVVIPTRRSTAEAFSILISHALGDAGSPYIVGLSSSSNNCSGSSFIDPETVDIDFRALQYSLFITTIIAALSAYFFFLNAWY</sequence>